<dbReference type="VEuPathDB" id="MicrosporidiaDB:DI09_84p30"/>
<dbReference type="RefSeq" id="XP_013236600.1">
    <property type="nucleotide sequence ID" value="XM_013381146.1"/>
</dbReference>
<evidence type="ECO:0000256" key="1">
    <source>
        <dbReference type="SAM" id="Phobius"/>
    </source>
</evidence>
<dbReference type="GeneID" id="25260949"/>
<keyword evidence="1" id="KW-0472">Membrane</keyword>
<reference evidence="3 4" key="1">
    <citation type="submission" date="2014-04" db="EMBL/GenBank/DDBJ databases">
        <title>A new species of microsporidia sheds light on the evolution of extreme parasitism.</title>
        <authorList>
            <person name="Haag K.L."/>
            <person name="James T.Y."/>
            <person name="Larsson R."/>
            <person name="Schaer T.M."/>
            <person name="Refardt D."/>
            <person name="Pombert J.-F."/>
            <person name="Ebert D."/>
        </authorList>
    </citation>
    <scope>NUCLEOTIDE SEQUENCE [LARGE SCALE GENOMIC DNA]</scope>
    <source>
        <strain evidence="3 4">UGP3</strain>
        <tissue evidence="3">Spores</tissue>
    </source>
</reference>
<feature type="transmembrane region" description="Helical" evidence="1">
    <location>
        <begin position="460"/>
        <end position="477"/>
    </location>
</feature>
<gene>
    <name evidence="3" type="ORF">DI09_84p30</name>
</gene>
<dbReference type="AlphaFoldDB" id="A0A098VMX1"/>
<keyword evidence="1" id="KW-0812">Transmembrane</keyword>
<proteinExistence type="predicted"/>
<evidence type="ECO:0000313" key="4">
    <source>
        <dbReference type="Proteomes" id="UP000029725"/>
    </source>
</evidence>
<keyword evidence="2" id="KW-0732">Signal</keyword>
<name>A0A098VMX1_9MICR</name>
<dbReference type="EMBL" id="JMKJ01000595">
    <property type="protein sequence ID" value="KGG50164.1"/>
    <property type="molecule type" value="Genomic_DNA"/>
</dbReference>
<keyword evidence="4" id="KW-1185">Reference proteome</keyword>
<dbReference type="Proteomes" id="UP000029725">
    <property type="component" value="Unassembled WGS sequence"/>
</dbReference>
<feature type="signal peptide" evidence="2">
    <location>
        <begin position="1"/>
        <end position="19"/>
    </location>
</feature>
<protein>
    <submittedName>
        <fullName evidence="3">Uncharacterized protein</fullName>
    </submittedName>
</protein>
<sequence>MYLVGTFALSITLITAVHGAAEFNRQAIKLLCPPSYEKLTKLVVNEDSPFRTICADQIDLLLNTGVITRTDTQEFKSKDAKDVYEGILATTSFPGGLEKYKKITFAPSIRDGNSLFKKHSIVQKIEADKDRKMLVSKLLDFLFLEKSLIFLRVGIELNQKKQESAQKPPDSASTYHKYVDYVLSRKRSLVKKIEPIDDATNDDDSDDDLAFYDAKETLAESDDYYLLEPKESDFAFFSAYAKLGEKFKLRPMQVSDKLLSQHFDPIAFEEKFWENFNITLLATKFSDRLKNLKDENGSKDTKLKDKLKRSLFLFLYEPEQIDGLISFEKTDKDKLRDTIILAWYKLGFATLGPSAGVFDSLLKAAKEVKEKFFPKVFTPAVNQAVKTVNNAYESTMEKTGNVIEAGAKFYPKSITEKAKGASEQLIVRILKIFLKQFESYIVPLLIFLNIYLYIFFPTFWSLLIVVILPTYLCVRLYRSITASKEWKSAKKFFNYLFSGFIHVF</sequence>
<feature type="chain" id="PRO_5001950339" evidence="2">
    <location>
        <begin position="20"/>
        <end position="504"/>
    </location>
</feature>
<evidence type="ECO:0000256" key="2">
    <source>
        <dbReference type="SAM" id="SignalP"/>
    </source>
</evidence>
<keyword evidence="1" id="KW-1133">Transmembrane helix</keyword>
<dbReference type="HOGENOM" id="CLU_540883_0_0_1"/>
<organism evidence="3 4">
    <name type="scientific">Mitosporidium daphniae</name>
    <dbReference type="NCBI Taxonomy" id="1485682"/>
    <lineage>
        <taxon>Eukaryota</taxon>
        <taxon>Fungi</taxon>
        <taxon>Fungi incertae sedis</taxon>
        <taxon>Microsporidia</taxon>
        <taxon>Mitosporidium</taxon>
    </lineage>
</organism>
<evidence type="ECO:0000313" key="3">
    <source>
        <dbReference type="EMBL" id="KGG50164.1"/>
    </source>
</evidence>
<accession>A0A098VMX1</accession>
<comment type="caution">
    <text evidence="3">The sequence shown here is derived from an EMBL/GenBank/DDBJ whole genome shotgun (WGS) entry which is preliminary data.</text>
</comment>